<reference evidence="1 2" key="1">
    <citation type="journal article" date="2019" name="Plant Biotechnol. J.">
        <title>The red bayberry genome and genetic basis of sex determination.</title>
        <authorList>
            <person name="Jia H.M."/>
            <person name="Jia H.J."/>
            <person name="Cai Q.L."/>
            <person name="Wang Y."/>
            <person name="Zhao H.B."/>
            <person name="Yang W.F."/>
            <person name="Wang G.Y."/>
            <person name="Li Y.H."/>
            <person name="Zhan D.L."/>
            <person name="Shen Y.T."/>
            <person name="Niu Q.F."/>
            <person name="Chang L."/>
            <person name="Qiu J."/>
            <person name="Zhao L."/>
            <person name="Xie H.B."/>
            <person name="Fu W.Y."/>
            <person name="Jin J."/>
            <person name="Li X.W."/>
            <person name="Jiao Y."/>
            <person name="Zhou C.C."/>
            <person name="Tu T."/>
            <person name="Chai C.Y."/>
            <person name="Gao J.L."/>
            <person name="Fan L.J."/>
            <person name="van de Weg E."/>
            <person name="Wang J.Y."/>
            <person name="Gao Z.S."/>
        </authorList>
    </citation>
    <scope>NUCLEOTIDE SEQUENCE [LARGE SCALE GENOMIC DNA]</scope>
    <source>
        <tissue evidence="1">Leaves</tissue>
    </source>
</reference>
<dbReference type="EMBL" id="RXIC02000021">
    <property type="protein sequence ID" value="KAB1218284.1"/>
    <property type="molecule type" value="Genomic_DNA"/>
</dbReference>
<dbReference type="PANTHER" id="PTHR33509:SF21">
    <property type="entry name" value="OS02G0564600 PROTEIN"/>
    <property type="match status" value="1"/>
</dbReference>
<dbReference type="OrthoDB" id="780319at2759"/>
<dbReference type="Pfam" id="PF03242">
    <property type="entry name" value="LEA_3a"/>
    <property type="match status" value="1"/>
</dbReference>
<comment type="caution">
    <text evidence="1">The sequence shown here is derived from an EMBL/GenBank/DDBJ whole genome shotgun (WGS) entry which is preliminary data.</text>
</comment>
<proteinExistence type="predicted"/>
<dbReference type="InterPro" id="IPR004926">
    <property type="entry name" value="LEA_3a"/>
</dbReference>
<dbReference type="Proteomes" id="UP000516437">
    <property type="component" value="Chromosome 3"/>
</dbReference>
<keyword evidence="2" id="KW-1185">Reference proteome</keyword>
<gene>
    <name evidence="1" type="ORF">CJ030_MR3G026164</name>
</gene>
<accession>A0A6A1VZ81</accession>
<evidence type="ECO:0000313" key="1">
    <source>
        <dbReference type="EMBL" id="KAB1218284.1"/>
    </source>
</evidence>
<dbReference type="PANTHER" id="PTHR33509">
    <property type="entry name" value="LATE EMBRYOGENIS ABUNDANT PROTEIN 2-RELATED"/>
    <property type="match status" value="1"/>
</dbReference>
<evidence type="ECO:0000313" key="2">
    <source>
        <dbReference type="Proteomes" id="UP000516437"/>
    </source>
</evidence>
<evidence type="ECO:0008006" key="3">
    <source>
        <dbReference type="Google" id="ProtNLM"/>
    </source>
</evidence>
<protein>
    <recommendedName>
        <fullName evidence="3">Late embryogenesis abundant protein Lea5</fullName>
    </recommendedName>
</protein>
<sequence>MAKVSINNLLHMSRRSLSVAVMDNMRKAAESSCAEVVTESKIAEFGGAEAVTKQKEIFWMRDPKSGNWIPESHLDEVDVVDLREKFLPQQRKLT</sequence>
<dbReference type="AlphaFoldDB" id="A0A6A1VZ81"/>
<organism evidence="1 2">
    <name type="scientific">Morella rubra</name>
    <name type="common">Chinese bayberry</name>
    <dbReference type="NCBI Taxonomy" id="262757"/>
    <lineage>
        <taxon>Eukaryota</taxon>
        <taxon>Viridiplantae</taxon>
        <taxon>Streptophyta</taxon>
        <taxon>Embryophyta</taxon>
        <taxon>Tracheophyta</taxon>
        <taxon>Spermatophyta</taxon>
        <taxon>Magnoliopsida</taxon>
        <taxon>eudicotyledons</taxon>
        <taxon>Gunneridae</taxon>
        <taxon>Pentapetalae</taxon>
        <taxon>rosids</taxon>
        <taxon>fabids</taxon>
        <taxon>Fagales</taxon>
        <taxon>Myricaceae</taxon>
        <taxon>Morella</taxon>
    </lineage>
</organism>
<name>A0A6A1VZ81_9ROSI</name>